<dbReference type="EMBL" id="BOMV01000018">
    <property type="protein sequence ID" value="GIE94784.1"/>
    <property type="molecule type" value="Genomic_DNA"/>
</dbReference>
<evidence type="ECO:0000259" key="1">
    <source>
        <dbReference type="PROSITE" id="PS51782"/>
    </source>
</evidence>
<dbReference type="Pfam" id="PF19266">
    <property type="entry name" value="CIS_tube"/>
    <property type="match status" value="1"/>
</dbReference>
<dbReference type="Pfam" id="PF01476">
    <property type="entry name" value="LysM"/>
    <property type="match status" value="1"/>
</dbReference>
<accession>A0A919JWB9</accession>
<keyword evidence="3" id="KW-1185">Reference proteome</keyword>
<feature type="domain" description="LysM" evidence="1">
    <location>
        <begin position="172"/>
        <end position="219"/>
    </location>
</feature>
<dbReference type="PROSITE" id="PS51782">
    <property type="entry name" value="LYSM"/>
    <property type="match status" value="1"/>
</dbReference>
<comment type="caution">
    <text evidence="2">The sequence shown here is derived from an EMBL/GenBank/DDBJ whole genome shotgun (WGS) entry which is preliminary data.</text>
</comment>
<dbReference type="InterPro" id="IPR045361">
    <property type="entry name" value="CIS_tube_prot_N"/>
</dbReference>
<dbReference type="Gene3D" id="3.10.350.10">
    <property type="entry name" value="LysM domain"/>
    <property type="match status" value="1"/>
</dbReference>
<reference evidence="2" key="1">
    <citation type="submission" date="2021-01" db="EMBL/GenBank/DDBJ databases">
        <title>Whole genome shotgun sequence of Actinoplanes rishiriensis NBRC 108556.</title>
        <authorList>
            <person name="Komaki H."/>
            <person name="Tamura T."/>
        </authorList>
    </citation>
    <scope>NUCLEOTIDE SEQUENCE</scope>
    <source>
        <strain evidence="2">NBRC 108556</strain>
    </source>
</reference>
<proteinExistence type="predicted"/>
<dbReference type="SMART" id="SM00257">
    <property type="entry name" value="LysM"/>
    <property type="match status" value="1"/>
</dbReference>
<name>A0A919JWB9_9ACTN</name>
<dbReference type="Proteomes" id="UP000636960">
    <property type="component" value="Unassembled WGS sequence"/>
</dbReference>
<evidence type="ECO:0000313" key="2">
    <source>
        <dbReference type="EMBL" id="GIE94784.1"/>
    </source>
</evidence>
<sequence length="228" mass="25190">MLMPGIPGAPEKAELRTEHKEVIPFLFNPAELTITKSASWNAAEQKGGNSPELRFSAGQPGTLTMSITLDTTDLGTPVTAHTDLLLDLLKVDPKLPGADQSRNKARPPWVTFHWGPLHSFKAVVERLQIKFTYFAADGMPLRAKADLALKQFEDDAVKPLQNPTSHTPSLQTVHRLVAGETLDRLAARHYADATRWRLIADANKIMDPLALRPGTMLIIPELPVRRRG</sequence>
<dbReference type="InterPro" id="IPR036779">
    <property type="entry name" value="LysM_dom_sf"/>
</dbReference>
<protein>
    <submittedName>
        <fullName evidence="2">Peptidase M23</fullName>
    </submittedName>
</protein>
<dbReference type="AlphaFoldDB" id="A0A919JWB9"/>
<dbReference type="InterPro" id="IPR018392">
    <property type="entry name" value="LysM"/>
</dbReference>
<gene>
    <name evidence="2" type="ORF">Ari01nite_22490</name>
</gene>
<organism evidence="2 3">
    <name type="scientific">Paractinoplanes rishiriensis</name>
    <dbReference type="NCBI Taxonomy" id="1050105"/>
    <lineage>
        <taxon>Bacteria</taxon>
        <taxon>Bacillati</taxon>
        <taxon>Actinomycetota</taxon>
        <taxon>Actinomycetes</taxon>
        <taxon>Micromonosporales</taxon>
        <taxon>Micromonosporaceae</taxon>
        <taxon>Paractinoplanes</taxon>
    </lineage>
</organism>
<evidence type="ECO:0000313" key="3">
    <source>
        <dbReference type="Proteomes" id="UP000636960"/>
    </source>
</evidence>